<dbReference type="SUPFAM" id="SSF54427">
    <property type="entry name" value="NTF2-like"/>
    <property type="match status" value="1"/>
</dbReference>
<name>A0A815I0I3_9BILA</name>
<comment type="caution">
    <text evidence="1">The sequence shown here is derived from an EMBL/GenBank/DDBJ whole genome shotgun (WGS) entry which is preliminary data.</text>
</comment>
<dbReference type="Gene3D" id="3.10.450.50">
    <property type="match status" value="1"/>
</dbReference>
<accession>A0A815I0I3</accession>
<protein>
    <recommendedName>
        <fullName evidence="3">DUF4440 domain-containing protein</fullName>
    </recommendedName>
</protein>
<organism evidence="1 2">
    <name type="scientific">Rotaria magnacalcarata</name>
    <dbReference type="NCBI Taxonomy" id="392030"/>
    <lineage>
        <taxon>Eukaryota</taxon>
        <taxon>Metazoa</taxon>
        <taxon>Spiralia</taxon>
        <taxon>Gnathifera</taxon>
        <taxon>Rotifera</taxon>
        <taxon>Eurotatoria</taxon>
        <taxon>Bdelloidea</taxon>
        <taxon>Philodinida</taxon>
        <taxon>Philodinidae</taxon>
        <taxon>Rotaria</taxon>
    </lineage>
</organism>
<sequence length="151" mass="17284">MCDAITVYKAIDSVQLYIVNRKQTSALQYTSLFEFHREAMPTPVQIVNEKGQQLLLLWKANKIDELLADGYAQDACVVDHGTSHKGHEEVKKLFEKVIDKSSEYSFVDRTAVSDDCVTQTYKSESEGLISTCKTTWNKINDDWKITLEVWN</sequence>
<evidence type="ECO:0008006" key="3">
    <source>
        <dbReference type="Google" id="ProtNLM"/>
    </source>
</evidence>
<dbReference type="AlphaFoldDB" id="A0A815I0I3"/>
<dbReference type="EMBL" id="CAJNOW010002622">
    <property type="protein sequence ID" value="CAF1358918.1"/>
    <property type="molecule type" value="Genomic_DNA"/>
</dbReference>
<evidence type="ECO:0000313" key="2">
    <source>
        <dbReference type="Proteomes" id="UP000663834"/>
    </source>
</evidence>
<reference evidence="1" key="1">
    <citation type="submission" date="2021-02" db="EMBL/GenBank/DDBJ databases">
        <authorList>
            <person name="Nowell W R."/>
        </authorList>
    </citation>
    <scope>NUCLEOTIDE SEQUENCE</scope>
</reference>
<proteinExistence type="predicted"/>
<dbReference type="InterPro" id="IPR032710">
    <property type="entry name" value="NTF2-like_dom_sf"/>
</dbReference>
<evidence type="ECO:0000313" key="1">
    <source>
        <dbReference type="EMBL" id="CAF1358918.1"/>
    </source>
</evidence>
<dbReference type="Proteomes" id="UP000663834">
    <property type="component" value="Unassembled WGS sequence"/>
</dbReference>
<gene>
    <name evidence="1" type="ORF">KQP761_LOCUS7626</name>
</gene>